<evidence type="ECO:0000256" key="4">
    <source>
        <dbReference type="SAM" id="MobiDB-lite"/>
    </source>
</evidence>
<organism evidence="6 7">
    <name type="scientific">Rhamnella rubrinervis</name>
    <dbReference type="NCBI Taxonomy" id="2594499"/>
    <lineage>
        <taxon>Eukaryota</taxon>
        <taxon>Viridiplantae</taxon>
        <taxon>Streptophyta</taxon>
        <taxon>Embryophyta</taxon>
        <taxon>Tracheophyta</taxon>
        <taxon>Spermatophyta</taxon>
        <taxon>Magnoliopsida</taxon>
        <taxon>eudicotyledons</taxon>
        <taxon>Gunneridae</taxon>
        <taxon>Pentapetalae</taxon>
        <taxon>rosids</taxon>
        <taxon>fabids</taxon>
        <taxon>Rosales</taxon>
        <taxon>Rhamnaceae</taxon>
        <taxon>rhamnoid group</taxon>
        <taxon>Rhamneae</taxon>
        <taxon>Rhamnella</taxon>
    </lineage>
</organism>
<dbReference type="GO" id="GO:0003690">
    <property type="term" value="F:double-stranded DNA binding"/>
    <property type="evidence" value="ECO:0007669"/>
    <property type="project" value="TreeGrafter"/>
</dbReference>
<dbReference type="GO" id="GO:0031492">
    <property type="term" value="F:nucleosomal DNA binding"/>
    <property type="evidence" value="ECO:0007669"/>
    <property type="project" value="TreeGrafter"/>
</dbReference>
<evidence type="ECO:0000313" key="6">
    <source>
        <dbReference type="EMBL" id="KAF3443682.1"/>
    </source>
</evidence>
<comment type="caution">
    <text evidence="6">The sequence shown here is derived from an EMBL/GenBank/DDBJ whole genome shotgun (WGS) entry which is preliminary data.</text>
</comment>
<dbReference type="PRINTS" id="PR00929">
    <property type="entry name" value="ATHOOK"/>
</dbReference>
<dbReference type="InterPro" id="IPR036388">
    <property type="entry name" value="WH-like_DNA-bd_sf"/>
</dbReference>
<keyword evidence="3" id="KW-0539">Nucleus</keyword>
<feature type="region of interest" description="Disordered" evidence="4">
    <location>
        <begin position="106"/>
        <end position="145"/>
    </location>
</feature>
<evidence type="ECO:0000256" key="1">
    <source>
        <dbReference type="ARBA" id="ARBA00004123"/>
    </source>
</evidence>
<dbReference type="PANTHER" id="PTHR11467">
    <property type="entry name" value="HISTONE H1"/>
    <property type="match status" value="1"/>
</dbReference>
<dbReference type="Proteomes" id="UP000796880">
    <property type="component" value="Unassembled WGS sequence"/>
</dbReference>
<keyword evidence="2" id="KW-0238">DNA-binding</keyword>
<gene>
    <name evidence="6" type="ORF">FNV43_RR13372</name>
</gene>
<dbReference type="SUPFAM" id="SSF46785">
    <property type="entry name" value="Winged helix' DNA-binding domain"/>
    <property type="match status" value="1"/>
</dbReference>
<dbReference type="EMBL" id="VOIH02000006">
    <property type="protein sequence ID" value="KAF3443682.1"/>
    <property type="molecule type" value="Genomic_DNA"/>
</dbReference>
<dbReference type="InterPro" id="IPR036390">
    <property type="entry name" value="WH_DNA-bd_sf"/>
</dbReference>
<accession>A0A8K0H0Z5</accession>
<evidence type="ECO:0000256" key="2">
    <source>
        <dbReference type="ARBA" id="ARBA00023125"/>
    </source>
</evidence>
<evidence type="ECO:0000256" key="3">
    <source>
        <dbReference type="ARBA" id="ARBA00023242"/>
    </source>
</evidence>
<dbReference type="SMART" id="SM00526">
    <property type="entry name" value="H15"/>
    <property type="match status" value="1"/>
</dbReference>
<protein>
    <recommendedName>
        <fullName evidence="5">H15 domain-containing protein</fullName>
    </recommendedName>
</protein>
<dbReference type="PROSITE" id="PS51504">
    <property type="entry name" value="H15"/>
    <property type="match status" value="1"/>
</dbReference>
<dbReference type="GO" id="GO:0030261">
    <property type="term" value="P:chromosome condensation"/>
    <property type="evidence" value="ECO:0007669"/>
    <property type="project" value="TreeGrafter"/>
</dbReference>
<proteinExistence type="predicted"/>
<dbReference type="GO" id="GO:0045910">
    <property type="term" value="P:negative regulation of DNA recombination"/>
    <property type="evidence" value="ECO:0007669"/>
    <property type="project" value="TreeGrafter"/>
</dbReference>
<dbReference type="OrthoDB" id="1110759at2759"/>
<feature type="region of interest" description="Disordered" evidence="4">
    <location>
        <begin position="315"/>
        <end position="343"/>
    </location>
</feature>
<feature type="compositionally biased region" description="Acidic residues" evidence="4">
    <location>
        <begin position="315"/>
        <end position="330"/>
    </location>
</feature>
<dbReference type="InterPro" id="IPR017956">
    <property type="entry name" value="AT_hook_DNA-bd_motif"/>
</dbReference>
<dbReference type="Pfam" id="PF00538">
    <property type="entry name" value="Linker_histone"/>
    <property type="match status" value="1"/>
</dbReference>
<dbReference type="Pfam" id="PF02178">
    <property type="entry name" value="AT_hook"/>
    <property type="match status" value="3"/>
</dbReference>
<dbReference type="InterPro" id="IPR005818">
    <property type="entry name" value="Histone_H1/H5_H15"/>
</dbReference>
<evidence type="ECO:0000313" key="7">
    <source>
        <dbReference type="Proteomes" id="UP000796880"/>
    </source>
</evidence>
<sequence length="392" mass="43953">MYVCVVSMILKAIEALKEEDGVNKSSISKYMESIYGNLPAGHSKFLSDHLNGMKDGGQLVFWKNKPPKPKDAVQRRPVCLGRPRGRPPKHSNVVPISLKVKTLCGSEKRRGRPRKMARSTEGLGASTSTSARKATATGWPRGRPPKVKLALTENLIANTTESNDDVVFIALLCSHDCLLLLNLESKSLFSFNVVDPYCPIAKKYPLPHLPLTIYKYYVAGIDIISVQSDLISIIAEIAKSDEIVRRTCTNLKLEGKANRDCTKVVKGANFSSIMKKRKYRTAVVRRSDRIRNIIKPATKVDVELVIEEIILTGSDEEESQESVDEEDQEDEQHAHMQKQQPQLNLCEKNMKEKIDYIVESLESLENSIETLKLHVTLLSSLSYEDLSFLISI</sequence>
<keyword evidence="7" id="KW-1185">Reference proteome</keyword>
<dbReference type="SMART" id="SM00384">
    <property type="entry name" value="AT_hook"/>
    <property type="match status" value="3"/>
</dbReference>
<dbReference type="AlphaFoldDB" id="A0A8K0H0Z5"/>
<dbReference type="GO" id="GO:0006334">
    <property type="term" value="P:nucleosome assembly"/>
    <property type="evidence" value="ECO:0007669"/>
    <property type="project" value="InterPro"/>
</dbReference>
<comment type="subcellular location">
    <subcellularLocation>
        <location evidence="1">Nucleus</location>
    </subcellularLocation>
</comment>
<reference evidence="6" key="1">
    <citation type="submission" date="2020-03" db="EMBL/GenBank/DDBJ databases">
        <title>A high-quality chromosome-level genome assembly of a woody plant with both climbing and erect habits, Rhamnella rubrinervis.</title>
        <authorList>
            <person name="Lu Z."/>
            <person name="Yang Y."/>
            <person name="Zhu X."/>
            <person name="Sun Y."/>
        </authorList>
    </citation>
    <scope>NUCLEOTIDE SEQUENCE</scope>
    <source>
        <strain evidence="6">BYM</strain>
        <tissue evidence="6">Leaf</tissue>
    </source>
</reference>
<dbReference type="PANTHER" id="PTHR11467:SF162">
    <property type="entry name" value="HMG-Y-RELATED PROTEIN A"/>
    <property type="match status" value="1"/>
</dbReference>
<feature type="region of interest" description="Disordered" evidence="4">
    <location>
        <begin position="63"/>
        <end position="92"/>
    </location>
</feature>
<feature type="domain" description="H15" evidence="5">
    <location>
        <begin position="1"/>
        <end position="68"/>
    </location>
</feature>
<dbReference type="Gene3D" id="1.10.10.10">
    <property type="entry name" value="Winged helix-like DNA-binding domain superfamily/Winged helix DNA-binding domain"/>
    <property type="match status" value="1"/>
</dbReference>
<name>A0A8K0H0Z5_9ROSA</name>
<dbReference type="GO" id="GO:0000786">
    <property type="term" value="C:nucleosome"/>
    <property type="evidence" value="ECO:0007669"/>
    <property type="project" value="InterPro"/>
</dbReference>
<evidence type="ECO:0000259" key="5">
    <source>
        <dbReference type="PROSITE" id="PS51504"/>
    </source>
</evidence>
<dbReference type="GO" id="GO:0005730">
    <property type="term" value="C:nucleolus"/>
    <property type="evidence" value="ECO:0007669"/>
    <property type="project" value="TreeGrafter"/>
</dbReference>
<feature type="compositionally biased region" description="Low complexity" evidence="4">
    <location>
        <begin position="125"/>
        <end position="137"/>
    </location>
</feature>